<dbReference type="InterPro" id="IPR051265">
    <property type="entry name" value="HIBADH-related_NP60_sf"/>
</dbReference>
<dbReference type="AlphaFoldDB" id="A0A0F4Z5P6"/>
<dbReference type="InterPro" id="IPR029154">
    <property type="entry name" value="HIBADH-like_NADP-bd"/>
</dbReference>
<keyword evidence="3" id="KW-0520">NAD</keyword>
<dbReference type="InterPro" id="IPR015815">
    <property type="entry name" value="HIBADH-related"/>
</dbReference>
<protein>
    <submittedName>
        <fullName evidence="7">6-phosphogluconate dehydrogenase family protein</fullName>
    </submittedName>
</protein>
<dbReference type="OrthoDB" id="435038at2759"/>
<evidence type="ECO:0000256" key="2">
    <source>
        <dbReference type="ARBA" id="ARBA00023002"/>
    </source>
</evidence>
<feature type="active site" evidence="4">
    <location>
        <position position="180"/>
    </location>
</feature>
<dbReference type="SUPFAM" id="SSF48179">
    <property type="entry name" value="6-phosphogluconate dehydrogenase C-terminal domain-like"/>
    <property type="match status" value="1"/>
</dbReference>
<comment type="similarity">
    <text evidence="1">Belongs to the HIBADH-related family. NP60 subfamily.</text>
</comment>
<dbReference type="SUPFAM" id="SSF51735">
    <property type="entry name" value="NAD(P)-binding Rossmann-fold domains"/>
    <property type="match status" value="1"/>
</dbReference>
<evidence type="ECO:0000259" key="6">
    <source>
        <dbReference type="Pfam" id="PF14833"/>
    </source>
</evidence>
<evidence type="ECO:0000256" key="4">
    <source>
        <dbReference type="PIRSR" id="PIRSR000103-1"/>
    </source>
</evidence>
<feature type="domain" description="3-hydroxyisobutyrate dehydrogenase-like NAD-binding" evidence="6">
    <location>
        <begin position="174"/>
        <end position="294"/>
    </location>
</feature>
<dbReference type="PANTHER" id="PTHR43580:SF3">
    <property type="entry name" value="6-PHOSPHOGLUCONATE DEHYDROGENASE FAMILY PROTEIN (AFU_ORTHOLOGUE AFUA_2G11600)"/>
    <property type="match status" value="1"/>
</dbReference>
<accession>A0A0F4Z5P6</accession>
<dbReference type="Gene3D" id="3.40.50.720">
    <property type="entry name" value="NAD(P)-binding Rossmann-like Domain"/>
    <property type="match status" value="1"/>
</dbReference>
<gene>
    <name evidence="7" type="ORF">T310_0072</name>
</gene>
<dbReference type="PANTHER" id="PTHR43580">
    <property type="entry name" value="OXIDOREDUCTASE GLYR1-RELATED"/>
    <property type="match status" value="1"/>
</dbReference>
<dbReference type="RefSeq" id="XP_013332481.1">
    <property type="nucleotide sequence ID" value="XM_013477027.1"/>
</dbReference>
<keyword evidence="8" id="KW-1185">Reference proteome</keyword>
<dbReference type="InterPro" id="IPR008927">
    <property type="entry name" value="6-PGluconate_DH-like_C_sf"/>
</dbReference>
<evidence type="ECO:0000256" key="1">
    <source>
        <dbReference type="ARBA" id="ARBA00007598"/>
    </source>
</evidence>
<dbReference type="Proteomes" id="UP000053958">
    <property type="component" value="Unassembled WGS sequence"/>
</dbReference>
<dbReference type="Pfam" id="PF14833">
    <property type="entry name" value="NAD_binding_11"/>
    <property type="match status" value="1"/>
</dbReference>
<sequence>MATQLAWIGLGNMGRGMCKNIVQKASLTKPLIIYNRTTARATALAETLGTNKTKVATTVADAVQPADIIFICLGDDPAVEQTIQAALDSGDVKGKLFVDCSTIHPDTTRRINETLRARGASFVACPVFGAPAFADAGTLICVPAGPKEDVERMKPYTVGVIARANIDFSGEDVGKAATMKLLGNSFILSFVETLGEGMVLAEKSGLGVEPLKQWLELMFPGALPKYAVRMESGDYYQREEPLFAVDLARKDARHVMSLAQDAGMRLRSVEVADNYLKEVKEYAGAKGDIAAMYGAIRKESGLKYENQ</sequence>
<evidence type="ECO:0000256" key="3">
    <source>
        <dbReference type="ARBA" id="ARBA00023027"/>
    </source>
</evidence>
<evidence type="ECO:0000259" key="5">
    <source>
        <dbReference type="Pfam" id="PF03446"/>
    </source>
</evidence>
<dbReference type="EMBL" id="LASV01000007">
    <property type="protein sequence ID" value="KKA25869.1"/>
    <property type="molecule type" value="Genomic_DNA"/>
</dbReference>
<feature type="domain" description="6-phosphogluconate dehydrogenase NADP-binding" evidence="5">
    <location>
        <begin position="5"/>
        <end position="155"/>
    </location>
</feature>
<reference evidence="7 8" key="1">
    <citation type="submission" date="2015-04" db="EMBL/GenBank/DDBJ databases">
        <authorList>
            <person name="Heijne W.H."/>
            <person name="Fedorova N.D."/>
            <person name="Nierman W.C."/>
            <person name="Vollebregt A.W."/>
            <person name="Zhao Z."/>
            <person name="Wu L."/>
            <person name="Kumar M."/>
            <person name="Stam H."/>
            <person name="van den Berg M.A."/>
            <person name="Pel H.J."/>
        </authorList>
    </citation>
    <scope>NUCLEOTIDE SEQUENCE [LARGE SCALE GENOMIC DNA]</scope>
    <source>
        <strain evidence="7 8">CBS 393.64</strain>
    </source>
</reference>
<name>A0A0F4Z5P6_RASE3</name>
<proteinExistence type="inferred from homology"/>
<organism evidence="7 8">
    <name type="scientific">Rasamsonia emersonii (strain ATCC 16479 / CBS 393.64 / IMI 116815)</name>
    <dbReference type="NCBI Taxonomy" id="1408163"/>
    <lineage>
        <taxon>Eukaryota</taxon>
        <taxon>Fungi</taxon>
        <taxon>Dikarya</taxon>
        <taxon>Ascomycota</taxon>
        <taxon>Pezizomycotina</taxon>
        <taxon>Eurotiomycetes</taxon>
        <taxon>Eurotiomycetidae</taxon>
        <taxon>Eurotiales</taxon>
        <taxon>Trichocomaceae</taxon>
        <taxon>Rasamsonia</taxon>
    </lineage>
</organism>
<dbReference type="InterPro" id="IPR013328">
    <property type="entry name" value="6PGD_dom2"/>
</dbReference>
<dbReference type="InterPro" id="IPR036291">
    <property type="entry name" value="NAD(P)-bd_dom_sf"/>
</dbReference>
<evidence type="ECO:0000313" key="8">
    <source>
        <dbReference type="Proteomes" id="UP000053958"/>
    </source>
</evidence>
<comment type="caution">
    <text evidence="7">The sequence shown here is derived from an EMBL/GenBank/DDBJ whole genome shotgun (WGS) entry which is preliminary data.</text>
</comment>
<dbReference type="Pfam" id="PF03446">
    <property type="entry name" value="NAD_binding_2"/>
    <property type="match status" value="1"/>
</dbReference>
<dbReference type="PIRSF" id="PIRSF000103">
    <property type="entry name" value="HIBADH"/>
    <property type="match status" value="1"/>
</dbReference>
<dbReference type="STRING" id="1408163.A0A0F4Z5P6"/>
<dbReference type="GeneID" id="25312136"/>
<dbReference type="Gene3D" id="1.10.1040.10">
    <property type="entry name" value="N-(1-d-carboxylethyl)-l-norvaline Dehydrogenase, domain 2"/>
    <property type="match status" value="1"/>
</dbReference>
<dbReference type="GO" id="GO:0050661">
    <property type="term" value="F:NADP binding"/>
    <property type="evidence" value="ECO:0007669"/>
    <property type="project" value="InterPro"/>
</dbReference>
<dbReference type="GO" id="GO:0016491">
    <property type="term" value="F:oxidoreductase activity"/>
    <property type="evidence" value="ECO:0007669"/>
    <property type="project" value="UniProtKB-KW"/>
</dbReference>
<dbReference type="GO" id="GO:0051287">
    <property type="term" value="F:NAD binding"/>
    <property type="evidence" value="ECO:0007669"/>
    <property type="project" value="InterPro"/>
</dbReference>
<keyword evidence="2" id="KW-0560">Oxidoreductase</keyword>
<dbReference type="InterPro" id="IPR006115">
    <property type="entry name" value="6PGDH_NADP-bd"/>
</dbReference>
<evidence type="ECO:0000313" key="7">
    <source>
        <dbReference type="EMBL" id="KKA25869.1"/>
    </source>
</evidence>